<dbReference type="Proteomes" id="UP000324705">
    <property type="component" value="Chromosome 7B"/>
</dbReference>
<evidence type="ECO:0000313" key="4">
    <source>
        <dbReference type="Proteomes" id="UP000324705"/>
    </source>
</evidence>
<reference evidence="3 4" key="1">
    <citation type="submission" date="2017-09" db="EMBL/GenBank/DDBJ databases">
        <authorList>
            <consortium name="International Durum Wheat Genome Sequencing Consortium (IDWGSC)"/>
            <person name="Milanesi L."/>
        </authorList>
    </citation>
    <scope>NUCLEOTIDE SEQUENCE [LARGE SCALE GENOMIC DNA]</scope>
    <source>
        <strain evidence="4">cv. Svevo</strain>
    </source>
</reference>
<protein>
    <recommendedName>
        <fullName evidence="5">Secreted protein</fullName>
    </recommendedName>
</protein>
<keyword evidence="4" id="KW-1185">Reference proteome</keyword>
<evidence type="ECO:0000256" key="1">
    <source>
        <dbReference type="SAM" id="MobiDB-lite"/>
    </source>
</evidence>
<feature type="signal peptide" evidence="2">
    <location>
        <begin position="1"/>
        <end position="22"/>
    </location>
</feature>
<keyword evidence="2" id="KW-0732">Signal</keyword>
<evidence type="ECO:0000313" key="3">
    <source>
        <dbReference type="EMBL" id="VAI88797.1"/>
    </source>
</evidence>
<evidence type="ECO:0000256" key="2">
    <source>
        <dbReference type="SAM" id="SignalP"/>
    </source>
</evidence>
<dbReference type="Gramene" id="TRITD7Bv1G132410.1">
    <property type="protein sequence ID" value="TRITD7Bv1G132410.1"/>
    <property type="gene ID" value="TRITD7Bv1G132410"/>
</dbReference>
<dbReference type="EMBL" id="LT934124">
    <property type="protein sequence ID" value="VAI88797.1"/>
    <property type="molecule type" value="Genomic_DNA"/>
</dbReference>
<dbReference type="AlphaFoldDB" id="A0A9R1A4R3"/>
<accession>A0A9R1A4R3</accession>
<feature type="region of interest" description="Disordered" evidence="1">
    <location>
        <begin position="62"/>
        <end position="89"/>
    </location>
</feature>
<sequence length="108" mass="11614">MQKPCFGHGIVGCSLLVGFAVAGHQAVNREMEVQELERSSTPSHKQAAGQWTMACGRCCAPSSSCPAQEAPAHDRAYASPTTQETADTAPVYQHRDQAALAQYLFFLC</sequence>
<organism evidence="3 4">
    <name type="scientific">Triticum turgidum subsp. durum</name>
    <name type="common">Durum wheat</name>
    <name type="synonym">Triticum durum</name>
    <dbReference type="NCBI Taxonomy" id="4567"/>
    <lineage>
        <taxon>Eukaryota</taxon>
        <taxon>Viridiplantae</taxon>
        <taxon>Streptophyta</taxon>
        <taxon>Embryophyta</taxon>
        <taxon>Tracheophyta</taxon>
        <taxon>Spermatophyta</taxon>
        <taxon>Magnoliopsida</taxon>
        <taxon>Liliopsida</taxon>
        <taxon>Poales</taxon>
        <taxon>Poaceae</taxon>
        <taxon>BOP clade</taxon>
        <taxon>Pooideae</taxon>
        <taxon>Triticodae</taxon>
        <taxon>Triticeae</taxon>
        <taxon>Triticinae</taxon>
        <taxon>Triticum</taxon>
    </lineage>
</organism>
<feature type="chain" id="PRO_5040109773" description="Secreted protein" evidence="2">
    <location>
        <begin position="23"/>
        <end position="108"/>
    </location>
</feature>
<gene>
    <name evidence="3" type="ORF">TRITD_7Bv1G132410</name>
</gene>
<evidence type="ECO:0008006" key="5">
    <source>
        <dbReference type="Google" id="ProtNLM"/>
    </source>
</evidence>
<proteinExistence type="predicted"/>
<name>A0A9R1A4R3_TRITD</name>